<feature type="transmembrane region" description="Helical" evidence="1">
    <location>
        <begin position="90"/>
        <end position="112"/>
    </location>
</feature>
<keyword evidence="1" id="KW-0812">Transmembrane</keyword>
<organism evidence="3 4">
    <name type="scientific">Polytolypa hystricis (strain UAMH7299)</name>
    <dbReference type="NCBI Taxonomy" id="1447883"/>
    <lineage>
        <taxon>Eukaryota</taxon>
        <taxon>Fungi</taxon>
        <taxon>Dikarya</taxon>
        <taxon>Ascomycota</taxon>
        <taxon>Pezizomycotina</taxon>
        <taxon>Eurotiomycetes</taxon>
        <taxon>Eurotiomycetidae</taxon>
        <taxon>Onygenales</taxon>
        <taxon>Onygenales incertae sedis</taxon>
        <taxon>Polytolypa</taxon>
    </lineage>
</organism>
<evidence type="ECO:0000259" key="2">
    <source>
        <dbReference type="Pfam" id="PF20237"/>
    </source>
</evidence>
<keyword evidence="1" id="KW-0472">Membrane</keyword>
<dbReference type="PANTHER" id="PTHR34502:SF4">
    <property type="entry name" value="DUF6594 DOMAIN-CONTAINING PROTEIN"/>
    <property type="match status" value="1"/>
</dbReference>
<dbReference type="AlphaFoldDB" id="A0A2B7Z1J6"/>
<reference evidence="3 4" key="1">
    <citation type="submission" date="2017-10" db="EMBL/GenBank/DDBJ databases">
        <title>Comparative genomics in systemic dimorphic fungi from Ajellomycetaceae.</title>
        <authorList>
            <person name="Munoz J.F."/>
            <person name="Mcewen J.G."/>
            <person name="Clay O.K."/>
            <person name="Cuomo C.A."/>
        </authorList>
    </citation>
    <scope>NUCLEOTIDE SEQUENCE [LARGE SCALE GENOMIC DNA]</scope>
    <source>
        <strain evidence="3 4">UAMH7299</strain>
    </source>
</reference>
<dbReference type="PANTHER" id="PTHR34502">
    <property type="entry name" value="DUF6594 DOMAIN-CONTAINING PROTEIN-RELATED"/>
    <property type="match status" value="1"/>
</dbReference>
<keyword evidence="1" id="KW-1133">Transmembrane helix</keyword>
<feature type="domain" description="DUF6594" evidence="2">
    <location>
        <begin position="3"/>
        <end position="157"/>
    </location>
</feature>
<evidence type="ECO:0000313" key="4">
    <source>
        <dbReference type="Proteomes" id="UP000224634"/>
    </source>
</evidence>
<comment type="caution">
    <text evidence="3">The sequence shown here is derived from an EMBL/GenBank/DDBJ whole genome shotgun (WGS) entry which is preliminary data.</text>
</comment>
<keyword evidence="4" id="KW-1185">Reference proteome</keyword>
<dbReference type="EMBL" id="PDNA01000004">
    <property type="protein sequence ID" value="PGH27806.1"/>
    <property type="molecule type" value="Genomic_DNA"/>
</dbReference>
<protein>
    <recommendedName>
        <fullName evidence="2">DUF6594 domain-containing protein</fullName>
    </recommendedName>
</protein>
<dbReference type="OrthoDB" id="3533814at2759"/>
<dbReference type="STRING" id="1447883.A0A2B7Z1J6"/>
<dbReference type="Proteomes" id="UP000224634">
    <property type="component" value="Unassembled WGS sequence"/>
</dbReference>
<evidence type="ECO:0000256" key="1">
    <source>
        <dbReference type="SAM" id="Phobius"/>
    </source>
</evidence>
<feature type="transmembrane region" description="Helical" evidence="1">
    <location>
        <begin position="118"/>
        <end position="137"/>
    </location>
</feature>
<sequence>MRLESPSPRVWRAFKGWTIDESPLLEIDDIVGDDPSDLVALRPPFDDDNLSRILHKYGGYASYLLKQPKFKPGEGSTDIHYFSEDHISRMMTITSVLAATVLMVGAIVSLYFVKQPGAKLGMVCAFTFLFAASMVLLTNARRGETFAATAAYAAVLVVFVSGDLGIAEPVLFNTGSLLEAIATTFPPRDDELYIYSRHRSSTVP</sequence>
<dbReference type="InterPro" id="IPR046529">
    <property type="entry name" value="DUF6594"/>
</dbReference>
<dbReference type="Pfam" id="PF20237">
    <property type="entry name" value="DUF6594"/>
    <property type="match status" value="1"/>
</dbReference>
<name>A0A2B7Z1J6_POLH7</name>
<proteinExistence type="predicted"/>
<accession>A0A2B7Z1J6</accession>
<gene>
    <name evidence="3" type="ORF">AJ80_00594</name>
</gene>
<evidence type="ECO:0000313" key="3">
    <source>
        <dbReference type="EMBL" id="PGH27806.1"/>
    </source>
</evidence>
<feature type="transmembrane region" description="Helical" evidence="1">
    <location>
        <begin position="149"/>
        <end position="167"/>
    </location>
</feature>